<dbReference type="PANTHER" id="PTHR35335:SF1">
    <property type="entry name" value="UPF0716 PROTEIN FXSA"/>
    <property type="match status" value="1"/>
</dbReference>
<dbReference type="PANTHER" id="PTHR35335">
    <property type="entry name" value="UPF0716 PROTEIN FXSA"/>
    <property type="match status" value="1"/>
</dbReference>
<gene>
    <name evidence="3" type="ORF">HNR59_000584</name>
</gene>
<accession>A0A7W9VSX5</accession>
<dbReference type="EMBL" id="JACHEU010000001">
    <property type="protein sequence ID" value="MBB6011239.1"/>
    <property type="molecule type" value="Genomic_DNA"/>
</dbReference>
<dbReference type="InterPro" id="IPR007313">
    <property type="entry name" value="FxsA"/>
</dbReference>
<evidence type="ECO:0000313" key="3">
    <source>
        <dbReference type="EMBL" id="MBB6011239.1"/>
    </source>
</evidence>
<sequence length="167" mass="17958">MRVSLFPLLFLLLPLAEIAGFVVVGKQVGALATVGLVIASTLAGSILLRYQGLGAMNKVRSAVEAGNDPGLQLANSAMGVLAAILLIIPGFITSIIGLLVLLPPVRALFWRLVGRRVVVAGQFGGGQFTRGGFRREQDDHTIDLDSEDFRRNGKPDENSPWRRLPDE</sequence>
<keyword evidence="2" id="KW-0472">Membrane</keyword>
<reference evidence="3 4" key="1">
    <citation type="submission" date="2020-08" db="EMBL/GenBank/DDBJ databases">
        <title>Genomic Encyclopedia of Type Strains, Phase IV (KMG-IV): sequencing the most valuable type-strain genomes for metagenomic binning, comparative biology and taxonomic classification.</title>
        <authorList>
            <person name="Goeker M."/>
        </authorList>
    </citation>
    <scope>NUCLEOTIDE SEQUENCE [LARGE SCALE GENOMIC DNA]</scope>
    <source>
        <strain evidence="3 4">DSM 11099</strain>
    </source>
</reference>
<dbReference type="NCBIfam" id="NF008528">
    <property type="entry name" value="PRK11463.1-2"/>
    <property type="match status" value="1"/>
</dbReference>
<dbReference type="RefSeq" id="WP_183825751.1">
    <property type="nucleotide sequence ID" value="NZ_JACHEU010000001.1"/>
</dbReference>
<keyword evidence="2" id="KW-0812">Transmembrane</keyword>
<dbReference type="Proteomes" id="UP000533306">
    <property type="component" value="Unassembled WGS sequence"/>
</dbReference>
<evidence type="ECO:0000256" key="1">
    <source>
        <dbReference type="SAM" id="MobiDB-lite"/>
    </source>
</evidence>
<organism evidence="3 4">
    <name type="scientific">Aquamicrobium lusatiense</name>
    <dbReference type="NCBI Taxonomy" id="89772"/>
    <lineage>
        <taxon>Bacteria</taxon>
        <taxon>Pseudomonadati</taxon>
        <taxon>Pseudomonadota</taxon>
        <taxon>Alphaproteobacteria</taxon>
        <taxon>Hyphomicrobiales</taxon>
        <taxon>Phyllobacteriaceae</taxon>
        <taxon>Aquamicrobium</taxon>
    </lineage>
</organism>
<feature type="transmembrane region" description="Helical" evidence="2">
    <location>
        <begin position="28"/>
        <end position="50"/>
    </location>
</feature>
<keyword evidence="2" id="KW-1133">Transmembrane helix</keyword>
<dbReference type="Pfam" id="PF04186">
    <property type="entry name" value="FxsA"/>
    <property type="match status" value="1"/>
</dbReference>
<protein>
    <submittedName>
        <fullName evidence="3">UPF0716 protein FxsA</fullName>
    </submittedName>
</protein>
<proteinExistence type="predicted"/>
<name>A0A7W9VSX5_9HYPH</name>
<dbReference type="GO" id="GO:0016020">
    <property type="term" value="C:membrane"/>
    <property type="evidence" value="ECO:0007669"/>
    <property type="project" value="InterPro"/>
</dbReference>
<feature type="transmembrane region" description="Helical" evidence="2">
    <location>
        <begin position="80"/>
        <end position="102"/>
    </location>
</feature>
<evidence type="ECO:0000313" key="4">
    <source>
        <dbReference type="Proteomes" id="UP000533306"/>
    </source>
</evidence>
<comment type="caution">
    <text evidence="3">The sequence shown here is derived from an EMBL/GenBank/DDBJ whole genome shotgun (WGS) entry which is preliminary data.</text>
</comment>
<keyword evidence="4" id="KW-1185">Reference proteome</keyword>
<dbReference type="AlphaFoldDB" id="A0A7W9VSX5"/>
<evidence type="ECO:0000256" key="2">
    <source>
        <dbReference type="SAM" id="Phobius"/>
    </source>
</evidence>
<feature type="region of interest" description="Disordered" evidence="1">
    <location>
        <begin position="144"/>
        <end position="167"/>
    </location>
</feature>